<feature type="compositionally biased region" description="Polar residues" evidence="1">
    <location>
        <begin position="150"/>
        <end position="163"/>
    </location>
</feature>
<proteinExistence type="predicted"/>
<accession>A0AAN8RRE3</accession>
<dbReference type="Proteomes" id="UP001313282">
    <property type="component" value="Unassembled WGS sequence"/>
</dbReference>
<evidence type="ECO:0000256" key="1">
    <source>
        <dbReference type="SAM" id="MobiDB-lite"/>
    </source>
</evidence>
<reference evidence="2 3" key="1">
    <citation type="submission" date="2019-10" db="EMBL/GenBank/DDBJ databases">
        <authorList>
            <person name="Palmer J.M."/>
        </authorList>
    </citation>
    <scope>NUCLEOTIDE SEQUENCE [LARGE SCALE GENOMIC DNA]</scope>
    <source>
        <strain evidence="2 3">TWF718</strain>
    </source>
</reference>
<gene>
    <name evidence="2" type="ORF">TWF718_000168</name>
</gene>
<comment type="caution">
    <text evidence="2">The sequence shown here is derived from an EMBL/GenBank/DDBJ whole genome shotgun (WGS) entry which is preliminary data.</text>
</comment>
<sequence length="163" mass="18507">MATKKQGKKLTLGPDTSPQSSPPSSDSIQEDLIPREGPYDLFECYGPRHRKQSFGHLLIEAGQKISILEEETHNQKVKIRSLQSLLGFAFARIEKLEDFIRLVPRDLLDDPETGEVYDKIWGPWDVAHGFKNRNRLTVPNLFQRGEGNEANGSQENQQPCDYA</sequence>
<feature type="region of interest" description="Disordered" evidence="1">
    <location>
        <begin position="1"/>
        <end position="32"/>
    </location>
</feature>
<name>A0AAN8RRE3_9PEZI</name>
<evidence type="ECO:0000313" key="3">
    <source>
        <dbReference type="Proteomes" id="UP001313282"/>
    </source>
</evidence>
<feature type="compositionally biased region" description="Low complexity" evidence="1">
    <location>
        <begin position="14"/>
        <end position="27"/>
    </location>
</feature>
<dbReference type="EMBL" id="JAVHNR010000001">
    <property type="protein sequence ID" value="KAK6355786.1"/>
    <property type="molecule type" value="Genomic_DNA"/>
</dbReference>
<dbReference type="AlphaFoldDB" id="A0AAN8RRE3"/>
<evidence type="ECO:0000313" key="2">
    <source>
        <dbReference type="EMBL" id="KAK6355786.1"/>
    </source>
</evidence>
<protein>
    <submittedName>
        <fullName evidence="2">Uncharacterized protein</fullName>
    </submittedName>
</protein>
<feature type="region of interest" description="Disordered" evidence="1">
    <location>
        <begin position="144"/>
        <end position="163"/>
    </location>
</feature>
<organism evidence="2 3">
    <name type="scientific">Orbilia javanica</name>
    <dbReference type="NCBI Taxonomy" id="47235"/>
    <lineage>
        <taxon>Eukaryota</taxon>
        <taxon>Fungi</taxon>
        <taxon>Dikarya</taxon>
        <taxon>Ascomycota</taxon>
        <taxon>Pezizomycotina</taxon>
        <taxon>Orbiliomycetes</taxon>
        <taxon>Orbiliales</taxon>
        <taxon>Orbiliaceae</taxon>
        <taxon>Orbilia</taxon>
    </lineage>
</organism>
<keyword evidence="3" id="KW-1185">Reference proteome</keyword>